<feature type="non-terminal residue" evidence="1">
    <location>
        <position position="269"/>
    </location>
</feature>
<proteinExistence type="predicted"/>
<organism evidence="1 2">
    <name type="scientific">Spiromyces aspiralis</name>
    <dbReference type="NCBI Taxonomy" id="68401"/>
    <lineage>
        <taxon>Eukaryota</taxon>
        <taxon>Fungi</taxon>
        <taxon>Fungi incertae sedis</taxon>
        <taxon>Zoopagomycota</taxon>
        <taxon>Kickxellomycotina</taxon>
        <taxon>Kickxellomycetes</taxon>
        <taxon>Kickxellales</taxon>
        <taxon>Kickxellaceae</taxon>
        <taxon>Spiromyces</taxon>
    </lineage>
</organism>
<gene>
    <name evidence="1" type="ORF">EV182_001851</name>
</gene>
<dbReference type="EMBL" id="JAMZIH010005463">
    <property type="protein sequence ID" value="KAJ1675142.1"/>
    <property type="molecule type" value="Genomic_DNA"/>
</dbReference>
<evidence type="ECO:0000313" key="1">
    <source>
        <dbReference type="EMBL" id="KAJ1675142.1"/>
    </source>
</evidence>
<comment type="caution">
    <text evidence="1">The sequence shown here is derived from an EMBL/GenBank/DDBJ whole genome shotgun (WGS) entry which is preliminary data.</text>
</comment>
<dbReference type="Proteomes" id="UP001145114">
    <property type="component" value="Unassembled WGS sequence"/>
</dbReference>
<accession>A0ACC1HFA9</accession>
<evidence type="ECO:0000313" key="2">
    <source>
        <dbReference type="Proteomes" id="UP001145114"/>
    </source>
</evidence>
<keyword evidence="2" id="KW-1185">Reference proteome</keyword>
<sequence length="269" mass="30326">YPSMPPIPGPLHHPPQHGLPHAKPPHPPPGYGGYQPPMMPPFSPIHGPNHHRQPPPPVPPHIVPPGYPASPAYPRSQHRTAPPPSQSFSPPQQDQQQRRSSSVTLEKHTTLFIGNLPPAISEEWITALLEICGRIKSWKRLRDANSGEHKRFGFCEYEETEAVLRAMRLLGGGGDEDKGLEIVNFKGEASKLKVRADEKTRNYLEDYKQRHPLTSDDEAKDNECIEKITKLIDELRPAAEAPTKDLREGTENADRKGDRSWRKRRHHGH</sequence>
<protein>
    <submittedName>
        <fullName evidence="1">Uncharacterized protein</fullName>
    </submittedName>
</protein>
<feature type="non-terminal residue" evidence="1">
    <location>
        <position position="1"/>
    </location>
</feature>
<reference evidence="1" key="1">
    <citation type="submission" date="2022-06" db="EMBL/GenBank/DDBJ databases">
        <title>Phylogenomic reconstructions and comparative analyses of Kickxellomycotina fungi.</title>
        <authorList>
            <person name="Reynolds N.K."/>
            <person name="Stajich J.E."/>
            <person name="Barry K."/>
            <person name="Grigoriev I.V."/>
            <person name="Crous P."/>
            <person name="Smith M.E."/>
        </authorList>
    </citation>
    <scope>NUCLEOTIDE SEQUENCE</scope>
    <source>
        <strain evidence="1">RSA 2271</strain>
    </source>
</reference>
<name>A0ACC1HFA9_9FUNG</name>